<name>A0ABR7JK27_9FIRM</name>
<dbReference type="InterPro" id="IPR036837">
    <property type="entry name" value="Cation_efflux_CTD_sf"/>
</dbReference>
<evidence type="ECO:0000256" key="7">
    <source>
        <dbReference type="SAM" id="Phobius"/>
    </source>
</evidence>
<dbReference type="RefSeq" id="WP_153971533.1">
    <property type="nucleotide sequence ID" value="NZ_JACRWE010000001.1"/>
</dbReference>
<evidence type="ECO:0000256" key="5">
    <source>
        <dbReference type="ARBA" id="ARBA00022989"/>
    </source>
</evidence>
<comment type="caution">
    <text evidence="10">The sequence shown here is derived from an EMBL/GenBank/DDBJ whole genome shotgun (WGS) entry which is preliminary data.</text>
</comment>
<evidence type="ECO:0000256" key="2">
    <source>
        <dbReference type="ARBA" id="ARBA00008114"/>
    </source>
</evidence>
<gene>
    <name evidence="10" type="ORF">H8923_00635</name>
</gene>
<protein>
    <submittedName>
        <fullName evidence="10">Cation transporter</fullName>
    </submittedName>
</protein>
<reference evidence="10 11" key="1">
    <citation type="submission" date="2020-08" db="EMBL/GenBank/DDBJ databases">
        <authorList>
            <person name="Liu C."/>
            <person name="Sun Q."/>
        </authorList>
    </citation>
    <scope>NUCLEOTIDE SEQUENCE [LARGE SCALE GENOMIC DNA]</scope>
    <source>
        <strain evidence="10 11">NSJ-18</strain>
    </source>
</reference>
<feature type="transmembrane region" description="Helical" evidence="7">
    <location>
        <begin position="124"/>
        <end position="143"/>
    </location>
</feature>
<keyword evidence="11" id="KW-1185">Reference proteome</keyword>
<feature type="domain" description="Cation efflux protein transmembrane" evidence="8">
    <location>
        <begin position="21"/>
        <end position="213"/>
    </location>
</feature>
<keyword evidence="3" id="KW-0813">Transport</keyword>
<comment type="similarity">
    <text evidence="2">Belongs to the cation diffusion facilitator (CDF) transporter (TC 2.A.4) family.</text>
</comment>
<comment type="subcellular location">
    <subcellularLocation>
        <location evidence="1">Membrane</location>
        <topology evidence="1">Multi-pass membrane protein</topology>
    </subcellularLocation>
</comment>
<evidence type="ECO:0000256" key="4">
    <source>
        <dbReference type="ARBA" id="ARBA00022692"/>
    </source>
</evidence>
<keyword evidence="6 7" id="KW-0472">Membrane</keyword>
<dbReference type="Pfam" id="PF16916">
    <property type="entry name" value="ZT_dimer"/>
    <property type="match status" value="1"/>
</dbReference>
<dbReference type="SUPFAM" id="SSF160240">
    <property type="entry name" value="Cation efflux protein cytoplasmic domain-like"/>
    <property type="match status" value="1"/>
</dbReference>
<dbReference type="InterPro" id="IPR002524">
    <property type="entry name" value="Cation_efflux"/>
</dbReference>
<dbReference type="Proteomes" id="UP000609849">
    <property type="component" value="Unassembled WGS sequence"/>
</dbReference>
<dbReference type="EMBL" id="JACRWE010000001">
    <property type="protein sequence ID" value="MBC5995252.1"/>
    <property type="molecule type" value="Genomic_DNA"/>
</dbReference>
<dbReference type="NCBIfam" id="TIGR01297">
    <property type="entry name" value="CDF"/>
    <property type="match status" value="1"/>
</dbReference>
<evidence type="ECO:0000259" key="8">
    <source>
        <dbReference type="Pfam" id="PF01545"/>
    </source>
</evidence>
<evidence type="ECO:0000256" key="6">
    <source>
        <dbReference type="ARBA" id="ARBA00023136"/>
    </source>
</evidence>
<dbReference type="PANTHER" id="PTHR43840:SF15">
    <property type="entry name" value="MITOCHONDRIAL METAL TRANSPORTER 1-RELATED"/>
    <property type="match status" value="1"/>
</dbReference>
<evidence type="ECO:0000256" key="1">
    <source>
        <dbReference type="ARBA" id="ARBA00004141"/>
    </source>
</evidence>
<evidence type="ECO:0000313" key="10">
    <source>
        <dbReference type="EMBL" id="MBC5995252.1"/>
    </source>
</evidence>
<sequence>MRNTTNNNRDKQIAMKVSTNSIIVNILLSGFKFFAGFVANSSAMISDAVHSASDVFSTIIVMIGVNISSKEADEEHQYGHERLECVAGIILACILFATGVGIGFSGIEKIFVGSEGSLQVPGKIALVAAIVSILVKEGMYWYTRHAAKKINSGALMADAWHHRSDSLSSVGSFIGIFGARMGFPIFDPLASLIICLFIIKASCDIFKDGINKLIDKSCDVETIEKMKEVIMSQDGVHNIDEIKTRIFGSKIYLDIEISVDGKLRLDKAHDIAENVHNKVESEFPLVKHCMVHVNPVNIERLD</sequence>
<evidence type="ECO:0000256" key="3">
    <source>
        <dbReference type="ARBA" id="ARBA00022448"/>
    </source>
</evidence>
<dbReference type="InterPro" id="IPR050291">
    <property type="entry name" value="CDF_Transporter"/>
</dbReference>
<dbReference type="InterPro" id="IPR027470">
    <property type="entry name" value="Cation_efflux_CTD"/>
</dbReference>
<keyword evidence="5 7" id="KW-1133">Transmembrane helix</keyword>
<dbReference type="InterPro" id="IPR027469">
    <property type="entry name" value="Cation_efflux_TMD_sf"/>
</dbReference>
<dbReference type="InterPro" id="IPR058533">
    <property type="entry name" value="Cation_efflux_TM"/>
</dbReference>
<evidence type="ECO:0000259" key="9">
    <source>
        <dbReference type="Pfam" id="PF16916"/>
    </source>
</evidence>
<feature type="transmembrane region" description="Helical" evidence="7">
    <location>
        <begin position="21"/>
        <end position="39"/>
    </location>
</feature>
<feature type="transmembrane region" description="Helical" evidence="7">
    <location>
        <begin position="85"/>
        <end position="104"/>
    </location>
</feature>
<organism evidence="10 11">
    <name type="scientific">Romboutsia faecis</name>
    <dbReference type="NCBI Taxonomy" id="2764597"/>
    <lineage>
        <taxon>Bacteria</taxon>
        <taxon>Bacillati</taxon>
        <taxon>Bacillota</taxon>
        <taxon>Clostridia</taxon>
        <taxon>Peptostreptococcales</taxon>
        <taxon>Peptostreptococcaceae</taxon>
        <taxon>Romboutsia</taxon>
    </lineage>
</organism>
<evidence type="ECO:0000313" key="11">
    <source>
        <dbReference type="Proteomes" id="UP000609849"/>
    </source>
</evidence>
<dbReference type="Gene3D" id="3.30.70.1350">
    <property type="entry name" value="Cation efflux protein, cytoplasmic domain"/>
    <property type="match status" value="1"/>
</dbReference>
<proteinExistence type="inferred from homology"/>
<keyword evidence="4 7" id="KW-0812">Transmembrane</keyword>
<feature type="domain" description="Cation efflux protein cytoplasmic" evidence="9">
    <location>
        <begin position="220"/>
        <end position="295"/>
    </location>
</feature>
<dbReference type="PANTHER" id="PTHR43840">
    <property type="entry name" value="MITOCHONDRIAL METAL TRANSPORTER 1-RELATED"/>
    <property type="match status" value="1"/>
</dbReference>
<accession>A0ABR7JK27</accession>
<dbReference type="Gene3D" id="1.20.1510.10">
    <property type="entry name" value="Cation efflux protein transmembrane domain"/>
    <property type="match status" value="1"/>
</dbReference>
<dbReference type="SUPFAM" id="SSF161111">
    <property type="entry name" value="Cation efflux protein transmembrane domain-like"/>
    <property type="match status" value="1"/>
</dbReference>
<dbReference type="Pfam" id="PF01545">
    <property type="entry name" value="Cation_efflux"/>
    <property type="match status" value="1"/>
</dbReference>